<name>A0A6J5NSQ0_9CAUD</name>
<accession>A0A6J5NSQ0</accession>
<reference evidence="1" key="1">
    <citation type="submission" date="2020-04" db="EMBL/GenBank/DDBJ databases">
        <authorList>
            <person name="Chiriac C."/>
            <person name="Salcher M."/>
            <person name="Ghai R."/>
            <person name="Kavagutti S V."/>
        </authorList>
    </citation>
    <scope>NUCLEOTIDE SEQUENCE</scope>
</reference>
<dbReference type="EMBL" id="LR798336">
    <property type="protein sequence ID" value="CAB5224970.1"/>
    <property type="molecule type" value="Genomic_DNA"/>
</dbReference>
<dbReference type="EMBL" id="LR796712">
    <property type="protein sequence ID" value="CAB4160686.1"/>
    <property type="molecule type" value="Genomic_DNA"/>
</dbReference>
<proteinExistence type="predicted"/>
<sequence>MSDTKITFQNWLAKKMSEVGLAVKEDWITQDQAINLVNNMLLNLNSVATKNAEEAVCEPAAKGESRIILSN</sequence>
<evidence type="ECO:0000313" key="1">
    <source>
        <dbReference type="EMBL" id="CAB4160686.1"/>
    </source>
</evidence>
<evidence type="ECO:0000313" key="2">
    <source>
        <dbReference type="EMBL" id="CAB5224970.1"/>
    </source>
</evidence>
<organism evidence="1">
    <name type="scientific">uncultured Caudovirales phage</name>
    <dbReference type="NCBI Taxonomy" id="2100421"/>
    <lineage>
        <taxon>Viruses</taxon>
        <taxon>Duplodnaviria</taxon>
        <taxon>Heunggongvirae</taxon>
        <taxon>Uroviricota</taxon>
        <taxon>Caudoviricetes</taxon>
        <taxon>Peduoviridae</taxon>
        <taxon>Maltschvirus</taxon>
        <taxon>Maltschvirus maltsch</taxon>
    </lineage>
</organism>
<gene>
    <name evidence="1" type="ORF">UFOVP733_6</name>
    <name evidence="2" type="ORF">UFOVP743_53</name>
</gene>
<protein>
    <submittedName>
        <fullName evidence="1">Uncharacterized protein</fullName>
    </submittedName>
</protein>